<accession>A0A8J8AXS7</accession>
<evidence type="ECO:0000313" key="4">
    <source>
        <dbReference type="Proteomes" id="UP000675747"/>
    </source>
</evidence>
<keyword evidence="4" id="KW-1185">Reference proteome</keyword>
<comment type="caution">
    <text evidence="2">The sequence shown here is derived from an EMBL/GenBank/DDBJ whole genome shotgun (WGS) entry which is preliminary data.</text>
</comment>
<evidence type="ECO:0000256" key="1">
    <source>
        <dbReference type="SAM" id="MobiDB-lite"/>
    </source>
</evidence>
<sequence length="89" mass="9595">MDTKAWSVVLGPAGTWGVKDGSGSFVPCGTRSRALRTAVNNARNHHDVPECRVVIRIQRPDGTWERERLPSEFAGETPTPINPTLAAAG</sequence>
<dbReference type="EMBL" id="JAGQFT010000067">
    <property type="protein sequence ID" value="MBR0562672.1"/>
    <property type="molecule type" value="Genomic_DNA"/>
</dbReference>
<dbReference type="Proteomes" id="UP000675747">
    <property type="component" value="Unassembled WGS sequence"/>
</dbReference>
<feature type="region of interest" description="Disordered" evidence="1">
    <location>
        <begin position="68"/>
        <end position="89"/>
    </location>
</feature>
<dbReference type="AlphaFoldDB" id="A0A8J8AXS7"/>
<organism evidence="2">
    <name type="scientific">Coralloluteibacterium stylophorae</name>
    <dbReference type="NCBI Taxonomy" id="1776034"/>
    <lineage>
        <taxon>Bacteria</taxon>
        <taxon>Pseudomonadati</taxon>
        <taxon>Pseudomonadota</taxon>
        <taxon>Gammaproteobacteria</taxon>
        <taxon>Lysobacterales</taxon>
        <taxon>Lysobacteraceae</taxon>
        <taxon>Coralloluteibacterium</taxon>
    </lineage>
</organism>
<evidence type="ECO:0000313" key="2">
    <source>
        <dbReference type="EMBL" id="MBR0562672.1"/>
    </source>
</evidence>
<protein>
    <recommendedName>
        <fullName evidence="5">DUF2188 domain-containing protein</fullName>
    </recommendedName>
</protein>
<evidence type="ECO:0008006" key="5">
    <source>
        <dbReference type="Google" id="ProtNLM"/>
    </source>
</evidence>
<evidence type="ECO:0000313" key="3">
    <source>
        <dbReference type="EMBL" id="MBS7456162.1"/>
    </source>
</evidence>
<dbReference type="EMBL" id="JAGQFT020000002">
    <property type="protein sequence ID" value="MBS7456162.1"/>
    <property type="molecule type" value="Genomic_DNA"/>
</dbReference>
<reference evidence="3 4" key="1">
    <citation type="journal article" date="2021" name="Microbiol. Resour. Announc.">
        <title>Draft Genome Sequence of Coralloluteibacterium stylophorae LMG 29479T.</title>
        <authorList>
            <person name="Karlyshev A.V."/>
            <person name="Kudryashova E.B."/>
            <person name="Ariskina E.V."/>
            <person name="Conroy A.P."/>
            <person name="Abidueva E.Y."/>
        </authorList>
    </citation>
    <scope>NUCLEOTIDE SEQUENCE [LARGE SCALE GENOMIC DNA]</scope>
    <source>
        <strain evidence="3 4">LMG 29479</strain>
    </source>
</reference>
<name>A0A8J8AXS7_9GAMM</name>
<reference evidence="2" key="2">
    <citation type="submission" date="2021-04" db="EMBL/GenBank/DDBJ databases">
        <authorList>
            <person name="Karlyshev A.V."/>
        </authorList>
    </citation>
    <scope>NUCLEOTIDE SEQUENCE</scope>
    <source>
        <strain evidence="2">LMG 29479</strain>
    </source>
</reference>
<proteinExistence type="predicted"/>
<dbReference type="RefSeq" id="WP_211926611.1">
    <property type="nucleotide sequence ID" value="NZ_JAGQFT020000002.1"/>
</dbReference>
<gene>
    <name evidence="3" type="ORF">KB893_003305</name>
    <name evidence="2" type="ORF">KB893_09100</name>
</gene>